<protein>
    <submittedName>
        <fullName evidence="1">Uncharacterized protein</fullName>
    </submittedName>
</protein>
<dbReference type="RefSeq" id="WP_013649283.1">
    <property type="nucleotide sequence ID" value="NZ_CP016945.1"/>
</dbReference>
<evidence type="ECO:0000313" key="4">
    <source>
        <dbReference type="Proteomes" id="UP000048841"/>
    </source>
</evidence>
<name>A0A0E1NGE3_YEREN</name>
<proteinExistence type="predicted"/>
<dbReference type="Proteomes" id="UP000048841">
    <property type="component" value="Unassembled WGS sequence"/>
</dbReference>
<evidence type="ECO:0000313" key="2">
    <source>
        <dbReference type="EMBL" id="CND68684.1"/>
    </source>
</evidence>
<organism evidence="1 4">
    <name type="scientific">Yersinia enterocolitica</name>
    <dbReference type="NCBI Taxonomy" id="630"/>
    <lineage>
        <taxon>Bacteria</taxon>
        <taxon>Pseudomonadati</taxon>
        <taxon>Pseudomonadota</taxon>
        <taxon>Gammaproteobacteria</taxon>
        <taxon>Enterobacterales</taxon>
        <taxon>Yersiniaceae</taxon>
        <taxon>Yersinia</taxon>
    </lineage>
</organism>
<dbReference type="KEGG" id="yet:CH48_2455"/>
<evidence type="ECO:0000313" key="3">
    <source>
        <dbReference type="Proteomes" id="UP000041601"/>
    </source>
</evidence>
<keyword evidence="3" id="KW-1185">Reference proteome</keyword>
<dbReference type="EMBL" id="CGBR01000002">
    <property type="protein sequence ID" value="CFQ52795.1"/>
    <property type="molecule type" value="Genomic_DNA"/>
</dbReference>
<sequence>MTLVDNNMPEDMIKNVNGDYLKTYIALITKTKNTAETLEKNKKMAILYY</sequence>
<gene>
    <name evidence="1" type="ORF">ERS137941_00431</name>
    <name evidence="2" type="ORF">ERS137959_01904</name>
</gene>
<accession>A0A0E1NGE3</accession>
<dbReference type="AlphaFoldDB" id="A0A0E1NGE3"/>
<evidence type="ECO:0000313" key="1">
    <source>
        <dbReference type="EMBL" id="CFQ52795.1"/>
    </source>
</evidence>
<dbReference type="EMBL" id="CPXJ01000019">
    <property type="protein sequence ID" value="CND68684.1"/>
    <property type="molecule type" value="Genomic_DNA"/>
</dbReference>
<dbReference type="Proteomes" id="UP000041601">
    <property type="component" value="Unassembled WGS sequence"/>
</dbReference>
<dbReference type="PATRIC" id="fig|630.30.peg.1838"/>
<reference evidence="1 4" key="1">
    <citation type="submission" date="2015-03" db="EMBL/GenBank/DDBJ databases">
        <authorList>
            <person name="Murphy D."/>
        </authorList>
    </citation>
    <scope>NUCLEOTIDE SEQUENCE [LARGE SCALE GENOMIC DNA]</scope>
    <source>
        <strain evidence="1 4">IP26249</strain>
    </source>
</reference>
<reference evidence="2 3" key="2">
    <citation type="submission" date="2015-03" db="EMBL/GenBank/DDBJ databases">
        <authorList>
            <consortium name="Pathogen Informatics"/>
            <person name="Murphy D."/>
        </authorList>
    </citation>
    <scope>NUCLEOTIDE SEQUENCE [LARGE SCALE GENOMIC DNA]</scope>
    <source>
        <strain evidence="2 3">IP05342</strain>
    </source>
</reference>